<protein>
    <recommendedName>
        <fullName evidence="1">DUF1214 domain-containing protein</fullName>
    </recommendedName>
</protein>
<name>A0A450SCT4_9GAMM</name>
<reference evidence="2" key="1">
    <citation type="submission" date="2019-02" db="EMBL/GenBank/DDBJ databases">
        <authorList>
            <person name="Gruber-Vodicka R. H."/>
            <person name="Seah K. B. B."/>
        </authorList>
    </citation>
    <scope>NUCLEOTIDE SEQUENCE</scope>
    <source>
        <strain evidence="2">BECK_BZ15</strain>
    </source>
</reference>
<gene>
    <name evidence="2" type="ORF">BECKFW1821A_GA0114235_102613</name>
</gene>
<dbReference type="Pfam" id="PF06742">
    <property type="entry name" value="DUF1214"/>
    <property type="match status" value="1"/>
</dbReference>
<dbReference type="InterPro" id="IPR010621">
    <property type="entry name" value="DUF1214"/>
</dbReference>
<evidence type="ECO:0000259" key="1">
    <source>
        <dbReference type="Pfam" id="PF06742"/>
    </source>
</evidence>
<organism evidence="2">
    <name type="scientific">Candidatus Kentrum sp. FW</name>
    <dbReference type="NCBI Taxonomy" id="2126338"/>
    <lineage>
        <taxon>Bacteria</taxon>
        <taxon>Pseudomonadati</taxon>
        <taxon>Pseudomonadota</taxon>
        <taxon>Gammaproteobacteria</taxon>
        <taxon>Candidatus Kentrum</taxon>
    </lineage>
</organism>
<accession>A0A450SCT4</accession>
<feature type="domain" description="DUF1214" evidence="1">
    <location>
        <begin position="259"/>
        <end position="338"/>
    </location>
</feature>
<dbReference type="EMBL" id="CAADEW010000026">
    <property type="protein sequence ID" value="VFJ50171.1"/>
    <property type="molecule type" value="Genomic_DNA"/>
</dbReference>
<sequence length="354" mass="40270">MSDLLQKIWTRVTGQMMAAGQKIDALTEGRDPVERAEGYRFLTRVMATMIGFQMEQAPDWPTLMRVMSPTRKFYVDNPDTLYHRTPIDPRLRYRVYGRRGDELYLAFCLYGANRILANLHDGQMVFHGDEFEVVLSAQRPEATEGITNWLPLDNGVRTLVTRQYFTRRDQSPATLKIQLLDPVSPPLAPTETMIAGRLLSLGEAVTRTMKATEMASGAWLQRPNEVSIDSSADGLSSLFATPDNQYVGGWYKLADDEMLVMEGRAPTCRYWSVQLCSRWLESRDYVNRQVILNHAQVSLESDGTFRIVVAGRNPGIPNWLDTEGNREGGVIFRWLLPQGDMERPTFRVEKNPLS</sequence>
<dbReference type="AlphaFoldDB" id="A0A450SCT4"/>
<evidence type="ECO:0000313" key="2">
    <source>
        <dbReference type="EMBL" id="VFJ50171.1"/>
    </source>
</evidence>
<proteinExistence type="predicted"/>